<accession>A0A5N5WFB6</accession>
<dbReference type="Proteomes" id="UP000327000">
    <property type="component" value="Unassembled WGS sequence"/>
</dbReference>
<feature type="transmembrane region" description="Helical" evidence="1">
    <location>
        <begin position="117"/>
        <end position="143"/>
    </location>
</feature>
<protein>
    <submittedName>
        <fullName evidence="2">Uncharacterized protein</fullName>
    </submittedName>
</protein>
<evidence type="ECO:0000313" key="2">
    <source>
        <dbReference type="EMBL" id="KAB7852730.1"/>
    </source>
</evidence>
<dbReference type="EMBL" id="VOKX01000001">
    <property type="protein sequence ID" value="KAB7852730.1"/>
    <property type="molecule type" value="Genomic_DNA"/>
</dbReference>
<evidence type="ECO:0000313" key="3">
    <source>
        <dbReference type="Proteomes" id="UP000327000"/>
    </source>
</evidence>
<keyword evidence="1" id="KW-0472">Membrane</keyword>
<feature type="transmembrane region" description="Helical" evidence="1">
    <location>
        <begin position="311"/>
        <end position="331"/>
    </location>
</feature>
<dbReference type="AlphaFoldDB" id="A0A5N5WFB6"/>
<feature type="transmembrane region" description="Helical" evidence="1">
    <location>
        <begin position="179"/>
        <end position="197"/>
    </location>
</feature>
<name>A0A5N5WFB6_STRMB</name>
<keyword evidence="3" id="KW-1185">Reference proteome</keyword>
<keyword evidence="1" id="KW-0812">Transmembrane</keyword>
<feature type="transmembrane region" description="Helical" evidence="1">
    <location>
        <begin position="152"/>
        <end position="173"/>
    </location>
</feature>
<dbReference type="RefSeq" id="WP_152262097.1">
    <property type="nucleotide sequence ID" value="NZ_VOKX01000001.1"/>
</dbReference>
<reference evidence="2 3" key="1">
    <citation type="journal article" date="2019" name="Microb. Cell Fact.">
        <title>Exploring novel herbicidin analogues by transcriptional regulator overexpression and MS/MS molecular networking.</title>
        <authorList>
            <person name="Shi Y."/>
            <person name="Gu R."/>
            <person name="Li Y."/>
            <person name="Wang X."/>
            <person name="Ren W."/>
            <person name="Li X."/>
            <person name="Wang L."/>
            <person name="Xie Y."/>
            <person name="Hong B."/>
        </authorList>
    </citation>
    <scope>NUCLEOTIDE SEQUENCE [LARGE SCALE GENOMIC DNA]</scope>
    <source>
        <strain evidence="2 3">US-43</strain>
    </source>
</reference>
<dbReference type="OrthoDB" id="4217222at2"/>
<gene>
    <name evidence="2" type="ORF">FRZ00_00535</name>
</gene>
<organism evidence="2 3">
    <name type="scientific">Streptomyces mobaraensis</name>
    <name type="common">Streptoverticillium mobaraense</name>
    <dbReference type="NCBI Taxonomy" id="35621"/>
    <lineage>
        <taxon>Bacteria</taxon>
        <taxon>Bacillati</taxon>
        <taxon>Actinomycetota</taxon>
        <taxon>Actinomycetes</taxon>
        <taxon>Kitasatosporales</taxon>
        <taxon>Streptomycetaceae</taxon>
        <taxon>Streptomyces</taxon>
    </lineage>
</organism>
<feature type="transmembrane region" description="Helical" evidence="1">
    <location>
        <begin position="285"/>
        <end position="305"/>
    </location>
</feature>
<sequence length="342" mass="36162">MTTTADIRWERKDDEDWAAAFEFHLVMRHLPPREVTERALADVHEAVREAGGSVRELFGDPSEYADAIAGEAAGTSPARAGLDGVTAGERFAHTLLVGALVGGGLAALCWFEDGLWLGFSWASLTAVVTVATAVLLVCGAVALRTAGRIRAVWAALAGSVAVVAGGSFAMSVLPERHLFTLPAPLLVAACAALAAGAHRLSADRFDTWFAPPRPRGAEAWLRRLEGLLRGRHGMSRGEAYEHVAEARSHIGENPVALREFGDVEAYAAALAAGPRRAHRAERRKALGAVGFAVAVGLGSFDILRAADVSSFWFWSAAVALGFAVAEAVVSLRRAARGRRGRA</sequence>
<comment type="caution">
    <text evidence="2">The sequence shown here is derived from an EMBL/GenBank/DDBJ whole genome shotgun (WGS) entry which is preliminary data.</text>
</comment>
<proteinExistence type="predicted"/>
<keyword evidence="1" id="KW-1133">Transmembrane helix</keyword>
<feature type="transmembrane region" description="Helical" evidence="1">
    <location>
        <begin position="91"/>
        <end position="111"/>
    </location>
</feature>
<evidence type="ECO:0000256" key="1">
    <source>
        <dbReference type="SAM" id="Phobius"/>
    </source>
</evidence>